<dbReference type="PANTHER" id="PTHR33930:SF2">
    <property type="entry name" value="BLR3452 PROTEIN"/>
    <property type="match status" value="1"/>
</dbReference>
<proteinExistence type="predicted"/>
<evidence type="ECO:0000313" key="3">
    <source>
        <dbReference type="Proteomes" id="UP000652307"/>
    </source>
</evidence>
<reference evidence="2" key="1">
    <citation type="submission" date="2020-10" db="EMBL/GenBank/DDBJ databases">
        <title>Fervidococcus fontis strain 3639Fd - the first crenarchaeon capable of growth on lipids.</title>
        <authorList>
            <person name="Kochetkova T.V."/>
            <person name="Elcheninov A.G."/>
            <person name="Toschakov S.V."/>
            <person name="Kublanov I.V."/>
        </authorList>
    </citation>
    <scope>NUCLEOTIDE SEQUENCE</scope>
    <source>
        <strain evidence="2">3639Fd</strain>
    </source>
</reference>
<evidence type="ECO:0000259" key="1">
    <source>
        <dbReference type="Pfam" id="PF02627"/>
    </source>
</evidence>
<dbReference type="RefSeq" id="WP_193803852.1">
    <property type="nucleotide sequence ID" value="NZ_JADEZV010000003.1"/>
</dbReference>
<dbReference type="GO" id="GO:0051920">
    <property type="term" value="F:peroxiredoxin activity"/>
    <property type="evidence" value="ECO:0007669"/>
    <property type="project" value="InterPro"/>
</dbReference>
<protein>
    <submittedName>
        <fullName evidence="2">Carboxymuconolactone decarboxylase family protein</fullName>
    </submittedName>
</protein>
<dbReference type="Proteomes" id="UP000652307">
    <property type="component" value="Unassembled WGS sequence"/>
</dbReference>
<dbReference type="EMBL" id="JADEZV010000003">
    <property type="protein sequence ID" value="MBE9391461.1"/>
    <property type="molecule type" value="Genomic_DNA"/>
</dbReference>
<evidence type="ECO:0000313" key="2">
    <source>
        <dbReference type="EMBL" id="MBE9391461.1"/>
    </source>
</evidence>
<accession>A0A843AKK5</accession>
<dbReference type="Pfam" id="PF02627">
    <property type="entry name" value="CMD"/>
    <property type="match status" value="1"/>
</dbReference>
<dbReference type="NCBIfam" id="TIGR00778">
    <property type="entry name" value="ahpD_dom"/>
    <property type="match status" value="1"/>
</dbReference>
<sequence length="118" mass="13131">MEKLKEFNDMMKVLGKISPEKANAFVDFVNKVEKNGALDAKTKELIALSIGIVKNCETCIYYHLNEAMKLGASREEILEAAWVAVLMDGGPSLAHLEYVIKALYAPLIKAINEPYSKQ</sequence>
<dbReference type="PANTHER" id="PTHR33930">
    <property type="entry name" value="ALKYL HYDROPEROXIDE REDUCTASE AHPD"/>
    <property type="match status" value="1"/>
</dbReference>
<dbReference type="InterPro" id="IPR029032">
    <property type="entry name" value="AhpD-like"/>
</dbReference>
<dbReference type="InterPro" id="IPR004675">
    <property type="entry name" value="AhpD_core"/>
</dbReference>
<dbReference type="SUPFAM" id="SSF69118">
    <property type="entry name" value="AhpD-like"/>
    <property type="match status" value="1"/>
</dbReference>
<dbReference type="Gene3D" id="1.20.1290.10">
    <property type="entry name" value="AhpD-like"/>
    <property type="match status" value="1"/>
</dbReference>
<dbReference type="AlphaFoldDB" id="A0A843AKK5"/>
<organism evidence="2 3">
    <name type="scientific">Fervidicoccus fontis</name>
    <dbReference type="NCBI Taxonomy" id="683846"/>
    <lineage>
        <taxon>Archaea</taxon>
        <taxon>Thermoproteota</taxon>
        <taxon>Thermoprotei</taxon>
        <taxon>Fervidicoccales</taxon>
        <taxon>Fervidicoccaceae</taxon>
        <taxon>Fervidicoccus</taxon>
    </lineage>
</organism>
<comment type="caution">
    <text evidence="2">The sequence shown here is derived from an EMBL/GenBank/DDBJ whole genome shotgun (WGS) entry which is preliminary data.</text>
</comment>
<gene>
    <name evidence="2" type="ORF">IOK49_05170</name>
</gene>
<dbReference type="InterPro" id="IPR003779">
    <property type="entry name" value="CMD-like"/>
</dbReference>
<name>A0A843AKK5_9CREN</name>
<feature type="domain" description="Carboxymuconolactone decarboxylase-like" evidence="1">
    <location>
        <begin position="19"/>
        <end position="95"/>
    </location>
</feature>